<evidence type="ECO:0000256" key="1">
    <source>
        <dbReference type="ARBA" id="ARBA00023125"/>
    </source>
</evidence>
<accession>W0C3T6</accession>
<dbReference type="EMBL" id="GU371299">
    <property type="protein sequence ID" value="AHE78418.1"/>
    <property type="molecule type" value="Genomic_DNA"/>
</dbReference>
<dbReference type="CDD" id="cd00086">
    <property type="entry name" value="homeodomain"/>
    <property type="match status" value="1"/>
</dbReference>
<evidence type="ECO:0000256" key="3">
    <source>
        <dbReference type="ARBA" id="ARBA00023242"/>
    </source>
</evidence>
<name>W0C3T6_9AGAR</name>
<dbReference type="SMART" id="SM00389">
    <property type="entry name" value="HOX"/>
    <property type="match status" value="1"/>
</dbReference>
<proteinExistence type="predicted"/>
<dbReference type="SUPFAM" id="SSF46689">
    <property type="entry name" value="Homeodomain-like"/>
    <property type="match status" value="1"/>
</dbReference>
<dbReference type="AlphaFoldDB" id="W0C3T6"/>
<evidence type="ECO:0000256" key="2">
    <source>
        <dbReference type="ARBA" id="ARBA00023155"/>
    </source>
</evidence>
<dbReference type="PANTHER" id="PTHR24327">
    <property type="entry name" value="HOMEOBOX PROTEIN"/>
    <property type="match status" value="1"/>
</dbReference>
<organism evidence="8">
    <name type="scientific">Volvariella volvacea</name>
    <dbReference type="NCBI Taxonomy" id="36659"/>
    <lineage>
        <taxon>Eukaryota</taxon>
        <taxon>Fungi</taxon>
        <taxon>Dikarya</taxon>
        <taxon>Basidiomycota</taxon>
        <taxon>Agaricomycotina</taxon>
        <taxon>Agaricomycetes</taxon>
        <taxon>Agaricomycetidae</taxon>
        <taxon>Agaricales</taxon>
        <taxon>Pluteineae</taxon>
        <taxon>Pluteaceae</taxon>
        <taxon>Volvariella</taxon>
    </lineage>
</organism>
<dbReference type="GO" id="GO:0005634">
    <property type="term" value="C:nucleus"/>
    <property type="evidence" value="ECO:0007669"/>
    <property type="project" value="UniProtKB-SubCell"/>
</dbReference>
<dbReference type="InterPro" id="IPR050460">
    <property type="entry name" value="Distal-less_Homeobox_TF"/>
</dbReference>
<evidence type="ECO:0000313" key="9">
    <source>
        <dbReference type="EMBL" id="AOC97533.1"/>
    </source>
</evidence>
<feature type="domain" description="Homeobox" evidence="7">
    <location>
        <begin position="118"/>
        <end position="178"/>
    </location>
</feature>
<evidence type="ECO:0000256" key="4">
    <source>
        <dbReference type="PROSITE-ProRule" id="PRU00108"/>
    </source>
</evidence>
<keyword evidence="2 4" id="KW-0371">Homeobox</keyword>
<feature type="region of interest" description="Disordered" evidence="6">
    <location>
        <begin position="176"/>
        <end position="198"/>
    </location>
</feature>
<dbReference type="Pfam" id="PF00046">
    <property type="entry name" value="Homeodomain"/>
    <property type="match status" value="1"/>
</dbReference>
<reference evidence="9" key="2">
    <citation type="submission" date="2016-04" db="EMBL/GenBank/DDBJ databases">
        <title>Cloning and sequence analysis of A mating-type in Volvariella volvacea.</title>
        <authorList>
            <person name="Xie B."/>
            <person name="Chen B."/>
        </authorList>
    </citation>
    <scope>NUCLEOTIDE SEQUENCE</scope>
    <source>
        <strain evidence="9">V0076-1</strain>
    </source>
</reference>
<dbReference type="InterPro" id="IPR001356">
    <property type="entry name" value="HD"/>
</dbReference>
<protein>
    <submittedName>
        <fullName evidence="8 9">HD2</fullName>
    </submittedName>
</protein>
<dbReference type="EMBL" id="KX022597">
    <property type="protein sequence ID" value="AOC97533.1"/>
    <property type="molecule type" value="Genomic_DNA"/>
</dbReference>
<evidence type="ECO:0000256" key="5">
    <source>
        <dbReference type="RuleBase" id="RU000682"/>
    </source>
</evidence>
<keyword evidence="1 4" id="KW-0238">DNA-binding</keyword>
<keyword evidence="3 4" id="KW-0539">Nucleus</keyword>
<dbReference type="GO" id="GO:0000981">
    <property type="term" value="F:DNA-binding transcription factor activity, RNA polymerase II-specific"/>
    <property type="evidence" value="ECO:0007669"/>
    <property type="project" value="InterPro"/>
</dbReference>
<dbReference type="PROSITE" id="PS50071">
    <property type="entry name" value="HOMEOBOX_2"/>
    <property type="match status" value="1"/>
</dbReference>
<reference evidence="8" key="1">
    <citation type="submission" date="2013-02" db="EMBL/GenBank/DDBJ databases">
        <title>Cloning of mip gene from Volvariella volvacea.</title>
        <authorList>
            <person name="Wang H."/>
            <person name="Bao D."/>
            <person name="Chen M."/>
        </authorList>
    </citation>
    <scope>NUCLEOTIDE SEQUENCE</scope>
    <source>
        <strain evidence="8">V23</strain>
    </source>
</reference>
<dbReference type="GO" id="GO:0003677">
    <property type="term" value="F:DNA binding"/>
    <property type="evidence" value="ECO:0007669"/>
    <property type="project" value="UniProtKB-UniRule"/>
</dbReference>
<sequence length="452" mass="50815">MLPPSTALRKPIPPQTLTARPALDLHLPKHIQADIDCLPPDARQVISRQIDALNSLYHSSYAKSCAGVEANPLPQLPDARTFQRLRSCFENMYRQKEMPRVEAWIESARAKRRRVSKDENSTQRPRFKHEYSQLLENYFSKNAYPSRPDRAVLARKSGMTLKQIEVWFQNHRSRAKKEGRALSRPKNPESPSIVRPSASYEGDRVTGISAATTTIVEVCSVSGVWLYTHASLQRCNLLSDSDPSPGTFPCRYSLQQPGIKPTLVPIVWPRSASICTYNNRTDVDIDSLCTNFALKLQFRDRREKSSRSSTPVRQSHLSSFYTYAVPAPLPALRQEIQTVDEALRPLRPKEATFGSRGGILTRSPIRSISRHAPFAPYIIANTQPSFRSHTQRILRVLPPPKPSMVNDIYHSAPVAPLSLDSIEYWPPLAPSCSSQLTQIPSSTQPLSFGIVV</sequence>
<evidence type="ECO:0000256" key="6">
    <source>
        <dbReference type="SAM" id="MobiDB-lite"/>
    </source>
</evidence>
<evidence type="ECO:0000259" key="7">
    <source>
        <dbReference type="PROSITE" id="PS50071"/>
    </source>
</evidence>
<feature type="DNA-binding region" description="Homeobox" evidence="4">
    <location>
        <begin position="120"/>
        <end position="179"/>
    </location>
</feature>
<dbReference type="InterPro" id="IPR009057">
    <property type="entry name" value="Homeodomain-like_sf"/>
</dbReference>
<comment type="subcellular location">
    <subcellularLocation>
        <location evidence="4 5">Nucleus</location>
    </subcellularLocation>
</comment>
<evidence type="ECO:0000313" key="8">
    <source>
        <dbReference type="EMBL" id="AHE78418.1"/>
    </source>
</evidence>
<dbReference type="PROSITE" id="PS00027">
    <property type="entry name" value="HOMEOBOX_1"/>
    <property type="match status" value="1"/>
</dbReference>
<dbReference type="Gene3D" id="1.10.10.60">
    <property type="entry name" value="Homeodomain-like"/>
    <property type="match status" value="1"/>
</dbReference>
<dbReference type="InterPro" id="IPR017970">
    <property type="entry name" value="Homeobox_CS"/>
</dbReference>